<evidence type="ECO:0000313" key="1">
    <source>
        <dbReference type="EMBL" id="CAE7519519.1"/>
    </source>
</evidence>
<evidence type="ECO:0000313" key="2">
    <source>
        <dbReference type="Proteomes" id="UP000604046"/>
    </source>
</evidence>
<keyword evidence="2" id="KW-1185">Reference proteome</keyword>
<protein>
    <submittedName>
        <fullName evidence="1">Uncharacterized protein</fullName>
    </submittedName>
</protein>
<sequence length="170" mass="18037">MPSSSSSSASQMNIALAENRSASLPTIPFHGPLRPGFTKGNIHVVREDLRPPRFAGHGLLAPAPGVNAPSSFHEAHYTASVARLKNRGFGAPFATLLERERPTLAHAPLPEDLAQFAAQAPLPPVGRPGCAPLPTTVLDARDSYSFARAVQGHMKMLNSGLANPITHQLQ</sequence>
<dbReference type="Proteomes" id="UP000604046">
    <property type="component" value="Unassembled WGS sequence"/>
</dbReference>
<accession>A0A812TF41</accession>
<comment type="caution">
    <text evidence="1">The sequence shown here is derived from an EMBL/GenBank/DDBJ whole genome shotgun (WGS) entry which is preliminary data.</text>
</comment>
<gene>
    <name evidence="1" type="ORF">SNAT2548_LOCUS29075</name>
</gene>
<dbReference type="OrthoDB" id="431236at2759"/>
<reference evidence="1" key="1">
    <citation type="submission" date="2021-02" db="EMBL/GenBank/DDBJ databases">
        <authorList>
            <person name="Dougan E. K."/>
            <person name="Rhodes N."/>
            <person name="Thang M."/>
            <person name="Chan C."/>
        </authorList>
    </citation>
    <scope>NUCLEOTIDE SEQUENCE</scope>
</reference>
<organism evidence="1 2">
    <name type="scientific">Symbiodinium natans</name>
    <dbReference type="NCBI Taxonomy" id="878477"/>
    <lineage>
        <taxon>Eukaryota</taxon>
        <taxon>Sar</taxon>
        <taxon>Alveolata</taxon>
        <taxon>Dinophyceae</taxon>
        <taxon>Suessiales</taxon>
        <taxon>Symbiodiniaceae</taxon>
        <taxon>Symbiodinium</taxon>
    </lineage>
</organism>
<dbReference type="AlphaFoldDB" id="A0A812TF41"/>
<dbReference type="EMBL" id="CAJNDS010002543">
    <property type="protein sequence ID" value="CAE7519519.1"/>
    <property type="molecule type" value="Genomic_DNA"/>
</dbReference>
<proteinExistence type="predicted"/>
<name>A0A812TF41_9DINO</name>